<dbReference type="PRINTS" id="PR00081">
    <property type="entry name" value="GDHRDH"/>
</dbReference>
<dbReference type="PANTHER" id="PTHR43296">
    <property type="entry name" value="PEROXISOMAL 2,4-DIENOYL-COA REDUCTASE"/>
    <property type="match status" value="1"/>
</dbReference>
<dbReference type="Proteomes" id="UP000306236">
    <property type="component" value="Unassembled WGS sequence"/>
</dbReference>
<evidence type="ECO:0000256" key="3">
    <source>
        <dbReference type="ARBA" id="ARBA00023002"/>
    </source>
</evidence>
<reference evidence="4 5" key="1">
    <citation type="submission" date="2019-04" db="EMBL/GenBank/DDBJ databases">
        <title>Lampropedia sp YIM MLB12 draf genome.</title>
        <authorList>
            <person name="Wang Y.-X."/>
        </authorList>
    </citation>
    <scope>NUCLEOTIDE SEQUENCE [LARGE SCALE GENOMIC DNA]</scope>
    <source>
        <strain evidence="4 5">YIM MLB12</strain>
    </source>
</reference>
<dbReference type="Pfam" id="PF13561">
    <property type="entry name" value="adh_short_C2"/>
    <property type="match status" value="1"/>
</dbReference>
<dbReference type="GO" id="GO:0008670">
    <property type="term" value="F:2,4-dienoyl-CoA reductase (NADPH) activity"/>
    <property type="evidence" value="ECO:0007669"/>
    <property type="project" value="InterPro"/>
</dbReference>
<dbReference type="FunFam" id="3.40.50.720:FF:000084">
    <property type="entry name" value="Short-chain dehydrogenase reductase"/>
    <property type="match status" value="1"/>
</dbReference>
<dbReference type="PANTHER" id="PTHR43296:SF2">
    <property type="entry name" value="PEROXISOMAL 2,4-DIENOYL-COA REDUCTASE [(3E)-ENOYL-COA-PRODUCING]"/>
    <property type="match status" value="1"/>
</dbReference>
<proteinExistence type="inferred from homology"/>
<dbReference type="RefSeq" id="WP_136407105.1">
    <property type="nucleotide sequence ID" value="NZ_SSWX01000017.1"/>
</dbReference>
<dbReference type="InterPro" id="IPR002347">
    <property type="entry name" value="SDR_fam"/>
</dbReference>
<protein>
    <submittedName>
        <fullName evidence="4">SDR family oxidoreductase</fullName>
    </submittedName>
</protein>
<dbReference type="Gene3D" id="3.40.50.720">
    <property type="entry name" value="NAD(P)-binding Rossmann-like Domain"/>
    <property type="match status" value="1"/>
</dbReference>
<name>A0A4S5BIK4_9BURK</name>
<dbReference type="AlphaFoldDB" id="A0A4S5BIK4"/>
<keyword evidence="2" id="KW-0521">NADP</keyword>
<keyword evidence="5" id="KW-1185">Reference proteome</keyword>
<dbReference type="InterPro" id="IPR045017">
    <property type="entry name" value="DECR2-like"/>
</dbReference>
<sequence>MQEFAGKHLFVAGGSSGINLGIATAFAQSGARVSILSRNPDNIEAAVQQLRAAGAAAVSGFAADVRQYDAVAAALAQAAAAHGAIDVLVSGAAGNFLAAAANLSANGFRTVMEIDLQGTFNVLRAAWPHLRKPGAAVLNISAAQSWLPMPMQVHVCAAKAGIDQITRTTALEWGPSGVRVNSIAPGPIAGTEGMARLAPHAASLQAWTEAVPLQRLGTLQDIAQAAMWLCSSQASYINGVVLPVDGGLALGGSSAITAAMRPPA</sequence>
<dbReference type="SUPFAM" id="SSF51735">
    <property type="entry name" value="NAD(P)-binding Rossmann-fold domains"/>
    <property type="match status" value="1"/>
</dbReference>
<dbReference type="EMBL" id="SSWX01000017">
    <property type="protein sequence ID" value="THJ32160.1"/>
    <property type="molecule type" value="Genomic_DNA"/>
</dbReference>
<dbReference type="InterPro" id="IPR036291">
    <property type="entry name" value="NAD(P)-bd_dom_sf"/>
</dbReference>
<accession>A0A4S5BIK4</accession>
<organism evidence="4 5">
    <name type="scientific">Lampropedia aestuarii</name>
    <dbReference type="NCBI Taxonomy" id="2562762"/>
    <lineage>
        <taxon>Bacteria</taxon>
        <taxon>Pseudomonadati</taxon>
        <taxon>Pseudomonadota</taxon>
        <taxon>Betaproteobacteria</taxon>
        <taxon>Burkholderiales</taxon>
        <taxon>Comamonadaceae</taxon>
        <taxon>Lampropedia</taxon>
    </lineage>
</organism>
<dbReference type="NCBIfam" id="NF005752">
    <property type="entry name" value="PRK07576.1"/>
    <property type="match status" value="1"/>
</dbReference>
<keyword evidence="3" id="KW-0560">Oxidoreductase</keyword>
<evidence type="ECO:0000256" key="2">
    <source>
        <dbReference type="ARBA" id="ARBA00022857"/>
    </source>
</evidence>
<evidence type="ECO:0000256" key="1">
    <source>
        <dbReference type="ARBA" id="ARBA00006484"/>
    </source>
</evidence>
<evidence type="ECO:0000313" key="4">
    <source>
        <dbReference type="EMBL" id="THJ32160.1"/>
    </source>
</evidence>
<gene>
    <name evidence="4" type="ORF">E8K88_13005</name>
</gene>
<dbReference type="OrthoDB" id="9775864at2"/>
<dbReference type="GO" id="GO:0009062">
    <property type="term" value="P:fatty acid catabolic process"/>
    <property type="evidence" value="ECO:0007669"/>
    <property type="project" value="InterPro"/>
</dbReference>
<comment type="similarity">
    <text evidence="1">Belongs to the short-chain dehydrogenases/reductases (SDR) family.</text>
</comment>
<comment type="caution">
    <text evidence="4">The sequence shown here is derived from an EMBL/GenBank/DDBJ whole genome shotgun (WGS) entry which is preliminary data.</text>
</comment>
<evidence type="ECO:0000313" key="5">
    <source>
        <dbReference type="Proteomes" id="UP000306236"/>
    </source>
</evidence>